<keyword evidence="1" id="KW-1133">Transmembrane helix</keyword>
<feature type="transmembrane region" description="Helical" evidence="1">
    <location>
        <begin position="43"/>
        <end position="63"/>
    </location>
</feature>
<comment type="caution">
    <text evidence="2">The sequence shown here is derived from an EMBL/GenBank/DDBJ whole genome shotgun (WGS) entry which is preliminary data.</text>
</comment>
<dbReference type="PANTHER" id="PTHR31061">
    <property type="entry name" value="LD22376P"/>
    <property type="match status" value="1"/>
</dbReference>
<evidence type="ECO:0000313" key="3">
    <source>
        <dbReference type="Proteomes" id="UP001345219"/>
    </source>
</evidence>
<reference evidence="2 3" key="1">
    <citation type="journal article" date="2023" name="Hortic Res">
        <title>Pangenome of water caltrop reveals structural variations and asymmetric subgenome divergence after allopolyploidization.</title>
        <authorList>
            <person name="Zhang X."/>
            <person name="Chen Y."/>
            <person name="Wang L."/>
            <person name="Yuan Y."/>
            <person name="Fang M."/>
            <person name="Shi L."/>
            <person name="Lu R."/>
            <person name="Comes H.P."/>
            <person name="Ma Y."/>
            <person name="Chen Y."/>
            <person name="Huang G."/>
            <person name="Zhou Y."/>
            <person name="Zheng Z."/>
            <person name="Qiu Y."/>
        </authorList>
    </citation>
    <scope>NUCLEOTIDE SEQUENCE [LARGE SCALE GENOMIC DNA]</scope>
    <source>
        <tissue evidence="2">Roots</tissue>
    </source>
</reference>
<keyword evidence="3" id="KW-1185">Reference proteome</keyword>
<dbReference type="PANTHER" id="PTHR31061:SF28">
    <property type="entry name" value="HEPARAN-ALPHA-GLUCOSAMINIDE N-ACETYLTRANSFERASE-LIKE"/>
    <property type="match status" value="1"/>
</dbReference>
<name>A0AAN7K8K9_9MYRT</name>
<keyword evidence="1" id="KW-0812">Transmembrane</keyword>
<dbReference type="AlphaFoldDB" id="A0AAN7K8K9"/>
<evidence type="ECO:0000256" key="1">
    <source>
        <dbReference type="SAM" id="Phobius"/>
    </source>
</evidence>
<keyword evidence="1" id="KW-0472">Membrane</keyword>
<organism evidence="2 3">
    <name type="scientific">Trapa incisa</name>
    <dbReference type="NCBI Taxonomy" id="236973"/>
    <lineage>
        <taxon>Eukaryota</taxon>
        <taxon>Viridiplantae</taxon>
        <taxon>Streptophyta</taxon>
        <taxon>Embryophyta</taxon>
        <taxon>Tracheophyta</taxon>
        <taxon>Spermatophyta</taxon>
        <taxon>Magnoliopsida</taxon>
        <taxon>eudicotyledons</taxon>
        <taxon>Gunneridae</taxon>
        <taxon>Pentapetalae</taxon>
        <taxon>rosids</taxon>
        <taxon>malvids</taxon>
        <taxon>Myrtales</taxon>
        <taxon>Lythraceae</taxon>
        <taxon>Trapa</taxon>
    </lineage>
</organism>
<evidence type="ECO:0000313" key="2">
    <source>
        <dbReference type="EMBL" id="KAK4759803.1"/>
    </source>
</evidence>
<dbReference type="EMBL" id="JAXIOK010000011">
    <property type="protein sequence ID" value="KAK4759803.1"/>
    <property type="molecule type" value="Genomic_DNA"/>
</dbReference>
<accession>A0AAN7K8K9</accession>
<sequence length="176" mass="20206">MGLTLKEYAGLEFCRGSPLGISCEIWLTWQTHREVGILKIYHWHWFLATFLSVVYLCLSYGLFVPDWQFEALSSAEATGSTLYTVKCSTRGNLGHTCNSAGMIDRHIVGINHHYMKHVYRNLKVYPCCSRDDMPTGLHGFLGKDVKLFLVPKGGETTHSQPDSTFIRLWYFHRYAH</sequence>
<protein>
    <submittedName>
        <fullName evidence="2">Uncharacterized protein</fullName>
    </submittedName>
</protein>
<gene>
    <name evidence="2" type="ORF">SAY87_022934</name>
</gene>
<dbReference type="Proteomes" id="UP001345219">
    <property type="component" value="Chromosome 17"/>
</dbReference>
<proteinExistence type="predicted"/>